<sequence>MPEHTHCWHDSGRQLLSMPPQYVQVCCHCGEVKAVRPEVIASFEGHGKYHPQNYITGFKDD</sequence>
<reference evidence="1" key="1">
    <citation type="submission" date="2020-04" db="EMBL/GenBank/DDBJ databases">
        <authorList>
            <person name="Chiriac C."/>
            <person name="Salcher M."/>
            <person name="Ghai R."/>
            <person name="Kavagutti S V."/>
        </authorList>
    </citation>
    <scope>NUCLEOTIDE SEQUENCE</scope>
</reference>
<gene>
    <name evidence="1" type="ORF">UFOVP599_13</name>
</gene>
<accession>A0A6J5N6L3</accession>
<dbReference type="EMBL" id="LR796556">
    <property type="protein sequence ID" value="CAB4151339.1"/>
    <property type="molecule type" value="Genomic_DNA"/>
</dbReference>
<protein>
    <submittedName>
        <fullName evidence="1">Uncharacterized protein</fullName>
    </submittedName>
</protein>
<name>A0A6J5N6L3_9CAUD</name>
<organism evidence="1">
    <name type="scientific">uncultured Caudovirales phage</name>
    <dbReference type="NCBI Taxonomy" id="2100421"/>
    <lineage>
        <taxon>Viruses</taxon>
        <taxon>Duplodnaviria</taxon>
        <taxon>Heunggongvirae</taxon>
        <taxon>Uroviricota</taxon>
        <taxon>Caudoviricetes</taxon>
        <taxon>Peduoviridae</taxon>
        <taxon>Maltschvirus</taxon>
        <taxon>Maltschvirus maltsch</taxon>
    </lineage>
</organism>
<evidence type="ECO:0000313" key="1">
    <source>
        <dbReference type="EMBL" id="CAB4151339.1"/>
    </source>
</evidence>
<proteinExistence type="predicted"/>